<dbReference type="Proteomes" id="UP000178570">
    <property type="component" value="Unassembled WGS sequence"/>
</dbReference>
<gene>
    <name evidence="1" type="ORF">A2570_00290</name>
</gene>
<dbReference type="EMBL" id="MHHY01000004">
    <property type="protein sequence ID" value="OGY40840.1"/>
    <property type="molecule type" value="Genomic_DNA"/>
</dbReference>
<evidence type="ECO:0000313" key="1">
    <source>
        <dbReference type="EMBL" id="OGY40840.1"/>
    </source>
</evidence>
<proteinExistence type="predicted"/>
<comment type="caution">
    <text evidence="1">The sequence shown here is derived from an EMBL/GenBank/DDBJ whole genome shotgun (WGS) entry which is preliminary data.</text>
</comment>
<dbReference type="AlphaFoldDB" id="A0A1G1XML9"/>
<accession>A0A1G1XML9</accession>
<sequence length="328" mass="35300">MKNAVAQDQPCSETSMVSESSDGSVFICLALMYGNYWQQIHWPAVTGNSADLSTSQWSFAPGTEGTPAPSVDYWPTNASKTIYSYFVTEDGDEMWSFVPSVGAIGLAESLFAAETVVVVEATGLAAAETTAVAAGITLSPVIIIGAPLTGLLILCVLTSSMPDDPKLAYYNDLARQSIEAQAMKPHRVHSSDEHSPYVSGTFANLATNALIDRFARAKANVAAGGSSNGGWDGEPPVCGAYVDANGVVRRVWWWIHTLTRDYQDIGVMIWAYVYNGMPGNFGGAFDGKYKNALPKIPPDLANRGWRVKIYNSCSEAEFEPGEFNSPPR</sequence>
<dbReference type="STRING" id="1797529.A2570_00290"/>
<name>A0A1G1XML9_9BACT</name>
<evidence type="ECO:0000313" key="2">
    <source>
        <dbReference type="Proteomes" id="UP000178570"/>
    </source>
</evidence>
<protein>
    <submittedName>
        <fullName evidence="1">Uncharacterized protein</fullName>
    </submittedName>
</protein>
<organism evidence="1 2">
    <name type="scientific">Candidatus Brennerbacteria bacterium RIFOXYD1_FULL_41_16</name>
    <dbReference type="NCBI Taxonomy" id="1797529"/>
    <lineage>
        <taxon>Bacteria</taxon>
        <taxon>Candidatus Brenneribacteriota</taxon>
    </lineage>
</organism>
<reference evidence="1 2" key="1">
    <citation type="journal article" date="2016" name="Nat. Commun.">
        <title>Thousands of microbial genomes shed light on interconnected biogeochemical processes in an aquifer system.</title>
        <authorList>
            <person name="Anantharaman K."/>
            <person name="Brown C.T."/>
            <person name="Hug L.A."/>
            <person name="Sharon I."/>
            <person name="Castelle C.J."/>
            <person name="Probst A.J."/>
            <person name="Thomas B.C."/>
            <person name="Singh A."/>
            <person name="Wilkins M.J."/>
            <person name="Karaoz U."/>
            <person name="Brodie E.L."/>
            <person name="Williams K.H."/>
            <person name="Hubbard S.S."/>
            <person name="Banfield J.F."/>
        </authorList>
    </citation>
    <scope>NUCLEOTIDE SEQUENCE [LARGE SCALE GENOMIC DNA]</scope>
</reference>